<dbReference type="Gene3D" id="1.20.1420.30">
    <property type="entry name" value="NCX, central ion-binding region"/>
    <property type="match status" value="2"/>
</dbReference>
<evidence type="ECO:0000259" key="6">
    <source>
        <dbReference type="Pfam" id="PF01699"/>
    </source>
</evidence>
<feature type="transmembrane region" description="Helical" evidence="5">
    <location>
        <begin position="318"/>
        <end position="336"/>
    </location>
</feature>
<reference evidence="7 8" key="1">
    <citation type="journal article" date="2014" name="Int. J. Syst. Evol. Microbiol.">
        <title>Phaeodactylibacter xiamenensis gen. nov., sp. nov., a member of the family Saprospiraceae isolated from the marine alga Phaeodactylum tricornutum.</title>
        <authorList>
            <person name="Chen Z.Jr."/>
            <person name="Lei X."/>
            <person name="Lai Q."/>
            <person name="Li Y."/>
            <person name="Zhang B."/>
            <person name="Zhang J."/>
            <person name="Zhang H."/>
            <person name="Yang L."/>
            <person name="Zheng W."/>
            <person name="Tian Y."/>
            <person name="Yu Z."/>
            <person name="Xu H.Jr."/>
            <person name="Zheng T."/>
        </authorList>
    </citation>
    <scope>NUCLEOTIDE SEQUENCE [LARGE SCALE GENOMIC DNA]</scope>
    <source>
        <strain evidence="7 8">KD52</strain>
    </source>
</reference>
<feature type="transmembrane region" description="Helical" evidence="5">
    <location>
        <begin position="289"/>
        <end position="306"/>
    </location>
</feature>
<feature type="domain" description="Sodium/calcium exchanger membrane region" evidence="6">
    <location>
        <begin position="189"/>
        <end position="328"/>
    </location>
</feature>
<name>A0A098RZX9_9BACT</name>
<accession>A0A098RZX9</accession>
<evidence type="ECO:0000313" key="8">
    <source>
        <dbReference type="Proteomes" id="UP000029736"/>
    </source>
</evidence>
<feature type="transmembrane region" description="Helical" evidence="5">
    <location>
        <begin position="70"/>
        <end position="93"/>
    </location>
</feature>
<dbReference type="InterPro" id="IPR004837">
    <property type="entry name" value="NaCa_Exmemb"/>
</dbReference>
<feature type="transmembrane region" description="Helical" evidence="5">
    <location>
        <begin position="225"/>
        <end position="244"/>
    </location>
</feature>
<sequence length="337" mass="35290">MTLSTAIFALLGLAALIATAGTVLTRAGDRIADLTGLGEALIGGVLLGGISSLSGVMTSVTAAWDGHAHLSFSNAVGGIAAQTVFLAVADLTYRRANLEHASASLSNLMQGILLMLMLTFVLLVVAGPDLTLWHIHPASVLLLLIYVLGTRLVAKASKSPMWKPIHTRETVEDEPDDDLEQVNKPLLFTRFLLSAAVVGVAGYFVAKVAVVIANQSGLSQSFVGALFTSVATSLPELVISIAAVRQGALTLAVANIIGGNSFDVLFLAFADTAYQEGSIYHEVGNAEAFVLSLGILLAGTLLLGMLHRQREGLANAGWESITVIGLFLGGYIVLYFM</sequence>
<evidence type="ECO:0000256" key="4">
    <source>
        <dbReference type="ARBA" id="ARBA00023136"/>
    </source>
</evidence>
<feature type="transmembrane region" description="Helical" evidence="5">
    <location>
        <begin position="105"/>
        <end position="126"/>
    </location>
</feature>
<dbReference type="GO" id="GO:0008273">
    <property type="term" value="F:calcium, potassium:sodium antiporter activity"/>
    <property type="evidence" value="ECO:0007669"/>
    <property type="project" value="TreeGrafter"/>
</dbReference>
<keyword evidence="2 5" id="KW-0812">Transmembrane</keyword>
<dbReference type="Pfam" id="PF01699">
    <property type="entry name" value="Na_Ca_ex"/>
    <property type="match status" value="2"/>
</dbReference>
<dbReference type="PANTHER" id="PTHR10846:SF8">
    <property type="entry name" value="INNER MEMBRANE PROTEIN YRBG"/>
    <property type="match status" value="1"/>
</dbReference>
<dbReference type="GO" id="GO:0005262">
    <property type="term" value="F:calcium channel activity"/>
    <property type="evidence" value="ECO:0007669"/>
    <property type="project" value="TreeGrafter"/>
</dbReference>
<protein>
    <submittedName>
        <fullName evidence="7">Cation transporter</fullName>
    </submittedName>
</protein>
<dbReference type="GO" id="GO:0005886">
    <property type="term" value="C:plasma membrane"/>
    <property type="evidence" value="ECO:0007669"/>
    <property type="project" value="TreeGrafter"/>
</dbReference>
<comment type="subcellular location">
    <subcellularLocation>
        <location evidence="1">Membrane</location>
        <topology evidence="1">Multi-pass membrane protein</topology>
    </subcellularLocation>
</comment>
<dbReference type="STRING" id="1524460.IX84_28410"/>
<keyword evidence="8" id="KW-1185">Reference proteome</keyword>
<feature type="domain" description="Sodium/calcium exchanger membrane region" evidence="6">
    <location>
        <begin position="6"/>
        <end position="148"/>
    </location>
</feature>
<proteinExistence type="predicted"/>
<dbReference type="AlphaFoldDB" id="A0A098RZX9"/>
<dbReference type="PANTHER" id="PTHR10846">
    <property type="entry name" value="SODIUM/POTASSIUM/CALCIUM EXCHANGER"/>
    <property type="match status" value="1"/>
</dbReference>
<dbReference type="InterPro" id="IPR044880">
    <property type="entry name" value="NCX_ion-bd_dom_sf"/>
</dbReference>
<dbReference type="OrthoDB" id="9794225at2"/>
<feature type="transmembrane region" description="Helical" evidence="5">
    <location>
        <begin position="40"/>
        <end position="64"/>
    </location>
</feature>
<dbReference type="GO" id="GO:0006874">
    <property type="term" value="P:intracellular calcium ion homeostasis"/>
    <property type="evidence" value="ECO:0007669"/>
    <property type="project" value="TreeGrafter"/>
</dbReference>
<feature type="transmembrane region" description="Helical" evidence="5">
    <location>
        <begin position="251"/>
        <end position="269"/>
    </location>
</feature>
<dbReference type="InterPro" id="IPR004481">
    <property type="entry name" value="K/Na/Ca-exchanger"/>
</dbReference>
<dbReference type="EMBL" id="JPOS01000090">
    <property type="protein sequence ID" value="KGE85411.1"/>
    <property type="molecule type" value="Genomic_DNA"/>
</dbReference>
<comment type="caution">
    <text evidence="7">The sequence shown here is derived from an EMBL/GenBank/DDBJ whole genome shotgun (WGS) entry which is preliminary data.</text>
</comment>
<organism evidence="7 8">
    <name type="scientific">Phaeodactylibacter xiamenensis</name>
    <dbReference type="NCBI Taxonomy" id="1524460"/>
    <lineage>
        <taxon>Bacteria</taxon>
        <taxon>Pseudomonadati</taxon>
        <taxon>Bacteroidota</taxon>
        <taxon>Saprospiria</taxon>
        <taxon>Saprospirales</taxon>
        <taxon>Haliscomenobacteraceae</taxon>
        <taxon>Phaeodactylibacter</taxon>
    </lineage>
</organism>
<evidence type="ECO:0000313" key="7">
    <source>
        <dbReference type="EMBL" id="KGE85411.1"/>
    </source>
</evidence>
<gene>
    <name evidence="7" type="ORF">IX84_28410</name>
</gene>
<evidence type="ECO:0000256" key="2">
    <source>
        <dbReference type="ARBA" id="ARBA00022692"/>
    </source>
</evidence>
<evidence type="ECO:0000256" key="3">
    <source>
        <dbReference type="ARBA" id="ARBA00022989"/>
    </source>
</evidence>
<feature type="transmembrane region" description="Helical" evidence="5">
    <location>
        <begin position="132"/>
        <end position="154"/>
    </location>
</feature>
<keyword evidence="3 5" id="KW-1133">Transmembrane helix</keyword>
<evidence type="ECO:0000256" key="1">
    <source>
        <dbReference type="ARBA" id="ARBA00004141"/>
    </source>
</evidence>
<evidence type="ECO:0000256" key="5">
    <source>
        <dbReference type="SAM" id="Phobius"/>
    </source>
</evidence>
<dbReference type="RefSeq" id="WP_044228619.1">
    <property type="nucleotide sequence ID" value="NZ_JBKAGJ010000004.1"/>
</dbReference>
<keyword evidence="4 5" id="KW-0472">Membrane</keyword>
<feature type="transmembrane region" description="Helical" evidence="5">
    <location>
        <begin position="191"/>
        <end position="213"/>
    </location>
</feature>
<dbReference type="Proteomes" id="UP000029736">
    <property type="component" value="Unassembled WGS sequence"/>
</dbReference>
<feature type="transmembrane region" description="Helical" evidence="5">
    <location>
        <begin position="6"/>
        <end position="28"/>
    </location>
</feature>